<dbReference type="PANTHER" id="PTHR10261">
    <property type="entry name" value="COATOMER SUBUNIT GAMMA"/>
    <property type="match status" value="1"/>
</dbReference>
<evidence type="ECO:0000256" key="5">
    <source>
        <dbReference type="ARBA" id="ARBA00022490"/>
    </source>
</evidence>
<sequence>LAKFGAQCPDLRKSIEVLLQRCLLDTDDEVRDRATYYLNVLRSNDTHCIGDYIINGLQVSVPGLERAVEQYVNADSHEEAFDLKVVPISTQPITATEKRKPALSVEATIAKQEEKKATRQDIYAEQLLQISQFSGIGPLFLSSQPMALTDDVTEYGVSVVKHTFARHVVLQFDCKNTLNDQLLENVSVELEPTPDSADWRILTTVPLESLPYNHLGTTYTLIAIPQQGDDG</sequence>
<dbReference type="GO" id="GO:0000139">
    <property type="term" value="C:Golgi membrane"/>
    <property type="evidence" value="ECO:0007669"/>
    <property type="project" value="UniProtKB-SubCell"/>
</dbReference>
<evidence type="ECO:0000256" key="2">
    <source>
        <dbReference type="ARBA" id="ARBA00004347"/>
    </source>
</evidence>
<dbReference type="Pfam" id="PF08752">
    <property type="entry name" value="COP-gamma_platf"/>
    <property type="match status" value="1"/>
</dbReference>
<organism evidence="13">
    <name type="scientific">Anisakis simplex</name>
    <name type="common">Herring worm</name>
    <dbReference type="NCBI Taxonomy" id="6269"/>
    <lineage>
        <taxon>Eukaryota</taxon>
        <taxon>Metazoa</taxon>
        <taxon>Ecdysozoa</taxon>
        <taxon>Nematoda</taxon>
        <taxon>Chromadorea</taxon>
        <taxon>Rhabditida</taxon>
        <taxon>Spirurina</taxon>
        <taxon>Ascaridomorpha</taxon>
        <taxon>Ascaridoidea</taxon>
        <taxon>Anisakidae</taxon>
        <taxon>Anisakis</taxon>
        <taxon>Anisakis simplex complex</taxon>
    </lineage>
</organism>
<dbReference type="GO" id="GO:0006891">
    <property type="term" value="P:intra-Golgi vesicle-mediated transport"/>
    <property type="evidence" value="ECO:0007669"/>
    <property type="project" value="TreeGrafter"/>
</dbReference>
<evidence type="ECO:0000256" key="11">
    <source>
        <dbReference type="ARBA" id="ARBA00023329"/>
    </source>
</evidence>
<dbReference type="AlphaFoldDB" id="A0A0M3J817"/>
<dbReference type="InterPro" id="IPR013041">
    <property type="entry name" value="Clathrin_app_Ig-like_sf"/>
</dbReference>
<comment type="subcellular location">
    <subcellularLocation>
        <location evidence="2">Cytoplasmic vesicle</location>
        <location evidence="2">COPI-coated vesicle membrane</location>
        <topology evidence="2">Peripheral membrane protein</topology>
        <orientation evidence="2">Cytoplasmic side</orientation>
    </subcellularLocation>
    <subcellularLocation>
        <location evidence="1">Golgi apparatus membrane</location>
        <topology evidence="1">Peripheral membrane protein</topology>
        <orientation evidence="1">Cytoplasmic side</orientation>
    </subcellularLocation>
</comment>
<reference evidence="13" key="1">
    <citation type="submission" date="2017-02" db="UniProtKB">
        <authorList>
            <consortium name="WormBaseParasite"/>
        </authorList>
    </citation>
    <scope>IDENTIFICATION</scope>
</reference>
<dbReference type="InterPro" id="IPR013040">
    <property type="entry name" value="Coatomer_gsu_app_Ig-like_dom"/>
</dbReference>
<accession>A0A0M3J817</accession>
<keyword evidence="10" id="KW-0472">Membrane</keyword>
<dbReference type="GO" id="GO:0006886">
    <property type="term" value="P:intracellular protein transport"/>
    <property type="evidence" value="ECO:0007669"/>
    <property type="project" value="InterPro"/>
</dbReference>
<feature type="domain" description="Coatomer gamma subunit appendage Ig-like subdomain" evidence="12">
    <location>
        <begin position="122"/>
        <end position="227"/>
    </location>
</feature>
<dbReference type="GO" id="GO:0009306">
    <property type="term" value="P:protein secretion"/>
    <property type="evidence" value="ECO:0007669"/>
    <property type="project" value="TreeGrafter"/>
</dbReference>
<dbReference type="Gene3D" id="2.60.40.1480">
    <property type="entry name" value="Coatomer, gamma subunit, appendage domain"/>
    <property type="match status" value="1"/>
</dbReference>
<evidence type="ECO:0000256" key="10">
    <source>
        <dbReference type="ARBA" id="ARBA00023136"/>
    </source>
</evidence>
<dbReference type="SUPFAM" id="SSF49348">
    <property type="entry name" value="Clathrin adaptor appendage domain"/>
    <property type="match status" value="1"/>
</dbReference>
<evidence type="ECO:0000256" key="3">
    <source>
        <dbReference type="ARBA" id="ARBA00010720"/>
    </source>
</evidence>
<dbReference type="SUPFAM" id="SSF48371">
    <property type="entry name" value="ARM repeat"/>
    <property type="match status" value="1"/>
</dbReference>
<evidence type="ECO:0000256" key="8">
    <source>
        <dbReference type="ARBA" id="ARBA00022927"/>
    </source>
</evidence>
<keyword evidence="7" id="KW-0931">ER-Golgi transport</keyword>
<evidence type="ECO:0000256" key="1">
    <source>
        <dbReference type="ARBA" id="ARBA00004255"/>
    </source>
</evidence>
<evidence type="ECO:0000256" key="9">
    <source>
        <dbReference type="ARBA" id="ARBA00023034"/>
    </source>
</evidence>
<dbReference type="GO" id="GO:0072384">
    <property type="term" value="P:organelle transport along microtubule"/>
    <property type="evidence" value="ECO:0007669"/>
    <property type="project" value="TreeGrafter"/>
</dbReference>
<protein>
    <submittedName>
        <fullName evidence="13">COP-gamma_platf domain-containing protein</fullName>
    </submittedName>
</protein>
<dbReference type="GO" id="GO:0005198">
    <property type="term" value="F:structural molecule activity"/>
    <property type="evidence" value="ECO:0007669"/>
    <property type="project" value="InterPro"/>
</dbReference>
<dbReference type="FunFam" id="2.60.40.1480:FF:000001">
    <property type="entry name" value="Coatomer subunit gamma"/>
    <property type="match status" value="1"/>
</dbReference>
<dbReference type="GO" id="GO:0005793">
    <property type="term" value="C:endoplasmic reticulum-Golgi intermediate compartment"/>
    <property type="evidence" value="ECO:0007669"/>
    <property type="project" value="TreeGrafter"/>
</dbReference>
<dbReference type="GO" id="GO:0030126">
    <property type="term" value="C:COPI vesicle coat"/>
    <property type="evidence" value="ECO:0007669"/>
    <property type="project" value="InterPro"/>
</dbReference>
<proteinExistence type="inferred from homology"/>
<evidence type="ECO:0000256" key="4">
    <source>
        <dbReference type="ARBA" id="ARBA00022448"/>
    </source>
</evidence>
<dbReference type="InterPro" id="IPR037067">
    <property type="entry name" value="Coatomer_gsu_app_sf"/>
</dbReference>
<comment type="similarity">
    <text evidence="3">Belongs to the COPG family.</text>
</comment>
<keyword evidence="9" id="KW-0333">Golgi apparatus</keyword>
<keyword evidence="11" id="KW-0968">Cytoplasmic vesicle</keyword>
<keyword evidence="6" id="KW-0677">Repeat</keyword>
<dbReference type="GO" id="GO:0005783">
    <property type="term" value="C:endoplasmic reticulum"/>
    <property type="evidence" value="ECO:0007669"/>
    <property type="project" value="TreeGrafter"/>
</dbReference>
<keyword evidence="4" id="KW-0813">Transport</keyword>
<dbReference type="InterPro" id="IPR017106">
    <property type="entry name" value="Coatomer_gsu"/>
</dbReference>
<name>A0A0M3J817_ANISI</name>
<evidence type="ECO:0000313" key="13">
    <source>
        <dbReference type="WBParaSite" id="ASIM_0000371601-mRNA-1"/>
    </source>
</evidence>
<dbReference type="GO" id="GO:0006888">
    <property type="term" value="P:endoplasmic reticulum to Golgi vesicle-mediated transport"/>
    <property type="evidence" value="ECO:0007669"/>
    <property type="project" value="TreeGrafter"/>
</dbReference>
<keyword evidence="8" id="KW-0653">Protein transport</keyword>
<evidence type="ECO:0000256" key="7">
    <source>
        <dbReference type="ARBA" id="ARBA00022892"/>
    </source>
</evidence>
<evidence type="ECO:0000256" key="6">
    <source>
        <dbReference type="ARBA" id="ARBA00022737"/>
    </source>
</evidence>
<evidence type="ECO:0000259" key="12">
    <source>
        <dbReference type="Pfam" id="PF08752"/>
    </source>
</evidence>
<dbReference type="WBParaSite" id="ASIM_0000371601-mRNA-1">
    <property type="protein sequence ID" value="ASIM_0000371601-mRNA-1"/>
    <property type="gene ID" value="ASIM_0000371601"/>
</dbReference>
<dbReference type="InterPro" id="IPR016024">
    <property type="entry name" value="ARM-type_fold"/>
</dbReference>
<keyword evidence="5" id="KW-0963">Cytoplasm</keyword>
<dbReference type="PANTHER" id="PTHR10261:SF0">
    <property type="entry name" value="COATOMER SUBUNIT GAMMA-2"/>
    <property type="match status" value="1"/>
</dbReference>